<keyword evidence="3 6" id="KW-0812">Transmembrane</keyword>
<dbReference type="PANTHER" id="PTHR35007:SF1">
    <property type="entry name" value="PILUS ASSEMBLY PROTEIN"/>
    <property type="match status" value="1"/>
</dbReference>
<gene>
    <name evidence="8" type="ordered locus">Ppha_0805</name>
</gene>
<reference evidence="8 9" key="1">
    <citation type="submission" date="2008-06" db="EMBL/GenBank/DDBJ databases">
        <title>Complete sequence of Pelodictyon phaeoclathratiforme BU-1.</title>
        <authorList>
            <consortium name="US DOE Joint Genome Institute"/>
            <person name="Lucas S."/>
            <person name="Copeland A."/>
            <person name="Lapidus A."/>
            <person name="Glavina del Rio T."/>
            <person name="Dalin E."/>
            <person name="Tice H."/>
            <person name="Bruce D."/>
            <person name="Goodwin L."/>
            <person name="Pitluck S."/>
            <person name="Schmutz J."/>
            <person name="Larimer F."/>
            <person name="Land M."/>
            <person name="Hauser L."/>
            <person name="Kyrpides N."/>
            <person name="Mikhailova N."/>
            <person name="Liu Z."/>
            <person name="Li T."/>
            <person name="Zhao F."/>
            <person name="Overmann J."/>
            <person name="Bryant D.A."/>
            <person name="Richardson P."/>
        </authorList>
    </citation>
    <scope>NUCLEOTIDE SEQUENCE [LARGE SCALE GENOMIC DNA]</scope>
    <source>
        <strain evidence="9">DSM 5477 / BU-1</strain>
    </source>
</reference>
<dbReference type="GO" id="GO:0005886">
    <property type="term" value="C:plasma membrane"/>
    <property type="evidence" value="ECO:0007669"/>
    <property type="project" value="UniProtKB-SubCell"/>
</dbReference>
<evidence type="ECO:0000256" key="4">
    <source>
        <dbReference type="ARBA" id="ARBA00022989"/>
    </source>
</evidence>
<keyword evidence="2" id="KW-1003">Cell membrane</keyword>
<name>B4SEK3_PELPB</name>
<dbReference type="HOGENOM" id="CLU_064305_0_1_10"/>
<evidence type="ECO:0000313" key="8">
    <source>
        <dbReference type="EMBL" id="ACF43095.1"/>
    </source>
</evidence>
<proteinExistence type="predicted"/>
<evidence type="ECO:0000313" key="9">
    <source>
        <dbReference type="Proteomes" id="UP000002724"/>
    </source>
</evidence>
<dbReference type="InterPro" id="IPR018076">
    <property type="entry name" value="T2SS_GspF_dom"/>
</dbReference>
<dbReference type="Pfam" id="PF00482">
    <property type="entry name" value="T2SSF"/>
    <property type="match status" value="1"/>
</dbReference>
<dbReference type="Gene3D" id="1.20.81.30">
    <property type="entry name" value="Type II secretion system (T2SS), domain F"/>
    <property type="match status" value="1"/>
</dbReference>
<evidence type="ECO:0000256" key="2">
    <source>
        <dbReference type="ARBA" id="ARBA00022475"/>
    </source>
</evidence>
<protein>
    <submittedName>
        <fullName evidence="8">Type II secretion system protein</fullName>
    </submittedName>
</protein>
<evidence type="ECO:0000256" key="6">
    <source>
        <dbReference type="SAM" id="Phobius"/>
    </source>
</evidence>
<dbReference type="Proteomes" id="UP000002724">
    <property type="component" value="Chromosome"/>
</dbReference>
<feature type="transmembrane region" description="Helical" evidence="6">
    <location>
        <begin position="275"/>
        <end position="297"/>
    </location>
</feature>
<dbReference type="STRING" id="324925.Ppha_0805"/>
<keyword evidence="9" id="KW-1185">Reference proteome</keyword>
<organism evidence="8 9">
    <name type="scientific">Pelodictyon phaeoclathratiforme (strain DSM 5477 / BU-1)</name>
    <dbReference type="NCBI Taxonomy" id="324925"/>
    <lineage>
        <taxon>Bacteria</taxon>
        <taxon>Pseudomonadati</taxon>
        <taxon>Chlorobiota</taxon>
        <taxon>Chlorobiia</taxon>
        <taxon>Chlorobiales</taxon>
        <taxon>Chlorobiaceae</taxon>
        <taxon>Chlorobium/Pelodictyon group</taxon>
        <taxon>Pelodictyon</taxon>
    </lineage>
</organism>
<feature type="transmembrane region" description="Helical" evidence="6">
    <location>
        <begin position="104"/>
        <end position="123"/>
    </location>
</feature>
<sequence length="332" mass="37370" precursor="true">MTIFLISFFAFLAVMLIMLLLYGVWFHFFDLRNQAKKKHLQAIYNAVRQSGQSLGNEQTPRQESAIETWFRSRSRTFETWLRSRSGTLETLLQRAHTPFTIGRLIVLMLALFTLVVVLGLLLLPQTNPLHLLMLAVAIASMPVLWLLRQAKQRRKVFGDKLPEALDYISRAMRAGHSLTSAIGMVGKELPDPIGYEFKTVFDEISFGIPFKDAIGHLADRIQSNDLNFFVISLKIQHETGGNLAELLHGLAKTIRERVKLRGKVRTLSSEGRASAWILGTMPFVFAGILMLINPGYISVLWSTPQGQNLMFIGCGLMAVGIFVLSRIVQIKV</sequence>
<feature type="transmembrane region" description="Helical" evidence="6">
    <location>
        <begin position="309"/>
        <end position="328"/>
    </location>
</feature>
<dbReference type="AlphaFoldDB" id="B4SEK3"/>
<evidence type="ECO:0000256" key="5">
    <source>
        <dbReference type="ARBA" id="ARBA00023136"/>
    </source>
</evidence>
<feature type="domain" description="Type II secretion system protein GspF" evidence="7">
    <location>
        <begin position="165"/>
        <end position="290"/>
    </location>
</feature>
<feature type="transmembrane region" description="Helical" evidence="6">
    <location>
        <begin position="6"/>
        <end position="29"/>
    </location>
</feature>
<dbReference type="EMBL" id="CP001110">
    <property type="protein sequence ID" value="ACF43095.1"/>
    <property type="molecule type" value="Genomic_DNA"/>
</dbReference>
<dbReference type="KEGG" id="pph:Ppha_0805"/>
<keyword evidence="4 6" id="KW-1133">Transmembrane helix</keyword>
<evidence type="ECO:0000256" key="1">
    <source>
        <dbReference type="ARBA" id="ARBA00004651"/>
    </source>
</evidence>
<dbReference type="RefSeq" id="WP_012507590.1">
    <property type="nucleotide sequence ID" value="NC_011060.1"/>
</dbReference>
<evidence type="ECO:0000259" key="7">
    <source>
        <dbReference type="Pfam" id="PF00482"/>
    </source>
</evidence>
<feature type="transmembrane region" description="Helical" evidence="6">
    <location>
        <begin position="129"/>
        <end position="147"/>
    </location>
</feature>
<dbReference type="PANTHER" id="PTHR35007">
    <property type="entry name" value="INTEGRAL MEMBRANE PROTEIN-RELATED"/>
    <property type="match status" value="1"/>
</dbReference>
<dbReference type="OrthoDB" id="597333at2"/>
<dbReference type="eggNOG" id="COG4965">
    <property type="taxonomic scope" value="Bacteria"/>
</dbReference>
<evidence type="ECO:0000256" key="3">
    <source>
        <dbReference type="ARBA" id="ARBA00022692"/>
    </source>
</evidence>
<dbReference type="InterPro" id="IPR042094">
    <property type="entry name" value="T2SS_GspF_sf"/>
</dbReference>
<comment type="subcellular location">
    <subcellularLocation>
        <location evidence="1">Cell membrane</location>
        <topology evidence="1">Multi-pass membrane protein</topology>
    </subcellularLocation>
</comment>
<keyword evidence="5 6" id="KW-0472">Membrane</keyword>
<accession>B4SEK3</accession>